<feature type="non-terminal residue" evidence="2">
    <location>
        <position position="1"/>
    </location>
</feature>
<evidence type="ECO:0000313" key="3">
    <source>
        <dbReference type="Proteomes" id="UP000246991"/>
    </source>
</evidence>
<dbReference type="InterPro" id="IPR004875">
    <property type="entry name" value="DDE_SF_endonuclease_dom"/>
</dbReference>
<protein>
    <recommendedName>
        <fullName evidence="1">DDE-1 domain-containing protein</fullName>
    </recommendedName>
</protein>
<dbReference type="Pfam" id="PF03184">
    <property type="entry name" value="DDE_1"/>
    <property type="match status" value="1"/>
</dbReference>
<proteinExistence type="predicted"/>
<gene>
    <name evidence="2" type="ORF">C7212DRAFT_166126</name>
</gene>
<reference evidence="2 3" key="1">
    <citation type="submission" date="2018-03" db="EMBL/GenBank/DDBJ databases">
        <title>Genomes of Pezizomycetes fungi and the evolution of truffles.</title>
        <authorList>
            <person name="Murat C."/>
            <person name="Payen T."/>
            <person name="Noel B."/>
            <person name="Kuo A."/>
            <person name="Martin F.M."/>
        </authorList>
    </citation>
    <scope>NUCLEOTIDE SEQUENCE [LARGE SCALE GENOMIC DNA]</scope>
    <source>
        <strain evidence="2">091103-1</strain>
    </source>
</reference>
<name>A0A317SW14_9PEZI</name>
<comment type="caution">
    <text evidence="2">The sequence shown here is derived from an EMBL/GenBank/DDBJ whole genome shotgun (WGS) entry which is preliminary data.</text>
</comment>
<dbReference type="OrthoDB" id="162969at2759"/>
<sequence>KSNKKPWMLSGIWYVFLGKLNEDMKAQGRYIALITDNAPTNPLPEKLPIEYTGPKLPILDRVILFYLPLNTTAWLQPLDARIIRYLKADYQQ</sequence>
<evidence type="ECO:0000313" key="2">
    <source>
        <dbReference type="EMBL" id="PWW78685.1"/>
    </source>
</evidence>
<dbReference type="Proteomes" id="UP000246991">
    <property type="component" value="Unassembled WGS sequence"/>
</dbReference>
<keyword evidence="3" id="KW-1185">Reference proteome</keyword>
<dbReference type="STRING" id="42249.A0A317SW14"/>
<dbReference type="GO" id="GO:0003676">
    <property type="term" value="F:nucleic acid binding"/>
    <property type="evidence" value="ECO:0007669"/>
    <property type="project" value="InterPro"/>
</dbReference>
<accession>A0A317SW14</accession>
<evidence type="ECO:0000259" key="1">
    <source>
        <dbReference type="Pfam" id="PF03184"/>
    </source>
</evidence>
<dbReference type="EMBL" id="PYWC01000013">
    <property type="protein sequence ID" value="PWW78685.1"/>
    <property type="molecule type" value="Genomic_DNA"/>
</dbReference>
<organism evidence="2 3">
    <name type="scientific">Tuber magnatum</name>
    <name type="common">white Piedmont truffle</name>
    <dbReference type="NCBI Taxonomy" id="42249"/>
    <lineage>
        <taxon>Eukaryota</taxon>
        <taxon>Fungi</taxon>
        <taxon>Dikarya</taxon>
        <taxon>Ascomycota</taxon>
        <taxon>Pezizomycotina</taxon>
        <taxon>Pezizomycetes</taxon>
        <taxon>Pezizales</taxon>
        <taxon>Tuberaceae</taxon>
        <taxon>Tuber</taxon>
    </lineage>
</organism>
<dbReference type="AlphaFoldDB" id="A0A317SW14"/>
<feature type="domain" description="DDE-1" evidence="1">
    <location>
        <begin position="1"/>
        <end position="91"/>
    </location>
</feature>